<feature type="region of interest" description="Disordered" evidence="1">
    <location>
        <begin position="1"/>
        <end position="44"/>
    </location>
</feature>
<organism evidence="2 3">
    <name type="scientific">Pseudoalteromonas rhizosphaerae</name>
    <dbReference type="NCBI Taxonomy" id="2518973"/>
    <lineage>
        <taxon>Bacteria</taxon>
        <taxon>Pseudomonadati</taxon>
        <taxon>Pseudomonadota</taxon>
        <taxon>Gammaproteobacteria</taxon>
        <taxon>Alteromonadales</taxon>
        <taxon>Pseudoalteromonadaceae</taxon>
        <taxon>Pseudoalteromonas</taxon>
    </lineage>
</organism>
<keyword evidence="3" id="KW-1185">Reference proteome</keyword>
<name>A0ABW8KYL3_9GAMM</name>
<dbReference type="RefSeq" id="WP_257326201.1">
    <property type="nucleotide sequence ID" value="NZ_CAXYCB010000003.1"/>
</dbReference>
<feature type="compositionally biased region" description="Basic and acidic residues" evidence="1">
    <location>
        <begin position="1"/>
        <end position="36"/>
    </location>
</feature>
<comment type="caution">
    <text evidence="2">The sequence shown here is derived from an EMBL/GenBank/DDBJ whole genome shotgun (WGS) entry which is preliminary data.</text>
</comment>
<evidence type="ECO:0000313" key="2">
    <source>
        <dbReference type="EMBL" id="MFK3863995.1"/>
    </source>
</evidence>
<proteinExistence type="predicted"/>
<gene>
    <name evidence="2" type="ORF">ACI2JU_08920</name>
</gene>
<dbReference type="EMBL" id="JBJDOT010000009">
    <property type="protein sequence ID" value="MFK3863995.1"/>
    <property type="molecule type" value="Genomic_DNA"/>
</dbReference>
<reference evidence="2 3" key="1">
    <citation type="submission" date="2024-11" db="EMBL/GenBank/DDBJ databases">
        <title>The Natural Products Discovery Center: Release of the First 8490 Sequenced Strains for Exploring Actinobacteria Biosynthetic Diversity.</title>
        <authorList>
            <person name="Kalkreuter E."/>
            <person name="Kautsar S.A."/>
            <person name="Yang D."/>
            <person name="Bader C.D."/>
            <person name="Teijaro C.N."/>
            <person name="Fluegel L."/>
            <person name="Davis C.M."/>
            <person name="Simpson J.R."/>
            <person name="Lauterbach L."/>
            <person name="Steele A.D."/>
            <person name="Gui C."/>
            <person name="Meng S."/>
            <person name="Li G."/>
            <person name="Viehrig K."/>
            <person name="Ye F."/>
            <person name="Su P."/>
            <person name="Kiefer A.F."/>
            <person name="Nichols A."/>
            <person name="Cepeda A.J."/>
            <person name="Yan W."/>
            <person name="Fan B."/>
            <person name="Jiang Y."/>
            <person name="Adhikari A."/>
            <person name="Zheng C.-J."/>
            <person name="Schuster L."/>
            <person name="Cowan T.M."/>
            <person name="Smanski M.J."/>
            <person name="Chevrette M.G."/>
            <person name="De Carvalho L.P.S."/>
            <person name="Shen B."/>
        </authorList>
    </citation>
    <scope>NUCLEOTIDE SEQUENCE [LARGE SCALE GENOMIC DNA]</scope>
    <source>
        <strain evidence="2 3">NPDC078403</strain>
    </source>
</reference>
<evidence type="ECO:0000256" key="1">
    <source>
        <dbReference type="SAM" id="MobiDB-lite"/>
    </source>
</evidence>
<evidence type="ECO:0008006" key="4">
    <source>
        <dbReference type="Google" id="ProtNLM"/>
    </source>
</evidence>
<dbReference type="Proteomes" id="UP001620262">
    <property type="component" value="Unassembled WGS sequence"/>
</dbReference>
<accession>A0ABW8KYL3</accession>
<evidence type="ECO:0000313" key="3">
    <source>
        <dbReference type="Proteomes" id="UP001620262"/>
    </source>
</evidence>
<sequence>MQNPTHDKKVDDKKSAETLKKEAASKRAALEPDTKKSYRKPQQK</sequence>
<protein>
    <recommendedName>
        <fullName evidence="4">DUF2986 domain-containing protein</fullName>
    </recommendedName>
</protein>